<evidence type="ECO:0000313" key="2">
    <source>
        <dbReference type="Proteomes" id="UP000325440"/>
    </source>
</evidence>
<gene>
    <name evidence="1" type="ORF">CINCED_3A004250</name>
</gene>
<organism evidence="1 2">
    <name type="scientific">Cinara cedri</name>
    <dbReference type="NCBI Taxonomy" id="506608"/>
    <lineage>
        <taxon>Eukaryota</taxon>
        <taxon>Metazoa</taxon>
        <taxon>Ecdysozoa</taxon>
        <taxon>Arthropoda</taxon>
        <taxon>Hexapoda</taxon>
        <taxon>Insecta</taxon>
        <taxon>Pterygota</taxon>
        <taxon>Neoptera</taxon>
        <taxon>Paraneoptera</taxon>
        <taxon>Hemiptera</taxon>
        <taxon>Sternorrhyncha</taxon>
        <taxon>Aphidomorpha</taxon>
        <taxon>Aphidoidea</taxon>
        <taxon>Aphididae</taxon>
        <taxon>Lachninae</taxon>
        <taxon>Cinara</taxon>
    </lineage>
</organism>
<dbReference type="EMBL" id="CABPRJ010002368">
    <property type="protein sequence ID" value="VVC43182.1"/>
    <property type="molecule type" value="Genomic_DNA"/>
</dbReference>
<keyword evidence="2" id="KW-1185">Reference proteome</keyword>
<dbReference type="Proteomes" id="UP000325440">
    <property type="component" value="Unassembled WGS sequence"/>
</dbReference>
<evidence type="ECO:0000313" key="1">
    <source>
        <dbReference type="EMBL" id="VVC43182.1"/>
    </source>
</evidence>
<name>A0A5E4NKZ4_9HEMI</name>
<reference evidence="1 2" key="1">
    <citation type="submission" date="2019-08" db="EMBL/GenBank/DDBJ databases">
        <authorList>
            <person name="Alioto T."/>
            <person name="Alioto T."/>
            <person name="Gomez Garrido J."/>
        </authorList>
    </citation>
    <scope>NUCLEOTIDE SEQUENCE [LARGE SCALE GENOMIC DNA]</scope>
</reference>
<dbReference type="AlphaFoldDB" id="A0A5E4NKZ4"/>
<proteinExistence type="predicted"/>
<sequence length="308" mass="34776">MTERNISTTGLPESQEKIMETAFNIFDSWWLFMSSGRRLYGLGDATFVCALTHHNFNGNCASNGNETVKYAWATGAKIVFARPYSVAAATTSAAYCIQCSNNNKKNRTTDVQGKEDDTNVGNENATPLLLWNKIRTLKRHKCHSFPDRLEITKISLSLTSPADVEVFAQFFQNNNSNMNYSDEFLAYTNSVSTLAETNPSFIKHSFNQSLTHKEFLSALHNSTSKSPGPDSLPNSFIQNLPANMELQLFYLFSIQYSHKGISKPMAECFGNPHSQTGKEQILNSQLFTYKINFLLNNYKHNEQDLRKN</sequence>
<protein>
    <submittedName>
        <fullName evidence="1">Uncharacterized protein</fullName>
    </submittedName>
</protein>
<accession>A0A5E4NKZ4</accession>